<keyword evidence="3 6" id="KW-1133">Transmembrane helix</keyword>
<comment type="caution">
    <text evidence="8">The sequence shown here is derived from an EMBL/GenBank/DDBJ whole genome shotgun (WGS) entry which is preliminary data.</text>
</comment>
<feature type="compositionally biased region" description="Basic and acidic residues" evidence="5">
    <location>
        <begin position="234"/>
        <end position="257"/>
    </location>
</feature>
<feature type="domain" description="HIG1" evidence="7">
    <location>
        <begin position="89"/>
        <end position="180"/>
    </location>
</feature>
<dbReference type="OrthoDB" id="1915122at2759"/>
<dbReference type="GO" id="GO:0033617">
    <property type="term" value="P:mitochondrial respiratory chain complex IV assembly"/>
    <property type="evidence" value="ECO:0007669"/>
    <property type="project" value="TreeGrafter"/>
</dbReference>
<proteinExistence type="predicted"/>
<dbReference type="InterPro" id="IPR007667">
    <property type="entry name" value="Hypoxia_induced_domain"/>
</dbReference>
<reference evidence="8 9" key="1">
    <citation type="submission" date="2019-06" db="EMBL/GenBank/DDBJ databases">
        <title>Wine fermentation using esterase from Monascus purpureus.</title>
        <authorList>
            <person name="Geng C."/>
            <person name="Zhang Y."/>
        </authorList>
    </citation>
    <scope>NUCLEOTIDE SEQUENCE [LARGE SCALE GENOMIC DNA]</scope>
    <source>
        <strain evidence="8">HQ1</strain>
    </source>
</reference>
<gene>
    <name evidence="8" type="ORF">MPDQ_006341</name>
</gene>
<dbReference type="PROSITE" id="PS51503">
    <property type="entry name" value="HIG1"/>
    <property type="match status" value="1"/>
</dbReference>
<comment type="subcellular location">
    <subcellularLocation>
        <location evidence="1">Mitochondrion</location>
    </subcellularLocation>
</comment>
<dbReference type="Pfam" id="PF04588">
    <property type="entry name" value="HIG_1_N"/>
    <property type="match status" value="1"/>
</dbReference>
<feature type="transmembrane region" description="Helical" evidence="6">
    <location>
        <begin position="152"/>
        <end position="171"/>
    </location>
</feature>
<feature type="compositionally biased region" description="Basic and acidic residues" evidence="5">
    <location>
        <begin position="265"/>
        <end position="293"/>
    </location>
</feature>
<protein>
    <recommendedName>
        <fullName evidence="7">HIG1 domain-containing protein</fullName>
    </recommendedName>
</protein>
<keyword evidence="4 6" id="KW-0472">Membrane</keyword>
<feature type="transmembrane region" description="Helical" evidence="6">
    <location>
        <begin position="117"/>
        <end position="136"/>
    </location>
</feature>
<dbReference type="STRING" id="5098.A0A507QYB6"/>
<dbReference type="EMBL" id="VIFY01000053">
    <property type="protein sequence ID" value="TQB73003.1"/>
    <property type="molecule type" value="Genomic_DNA"/>
</dbReference>
<feature type="region of interest" description="Disordered" evidence="5">
    <location>
        <begin position="234"/>
        <end position="293"/>
    </location>
</feature>
<accession>A0A507QYB6</accession>
<evidence type="ECO:0000256" key="6">
    <source>
        <dbReference type="SAM" id="Phobius"/>
    </source>
</evidence>
<evidence type="ECO:0000256" key="1">
    <source>
        <dbReference type="ARBA" id="ARBA00004173"/>
    </source>
</evidence>
<evidence type="ECO:0000256" key="3">
    <source>
        <dbReference type="ARBA" id="ARBA00022989"/>
    </source>
</evidence>
<dbReference type="PANTHER" id="PTHR28018:SF3">
    <property type="entry name" value="RESPIRATORY SUPERCOMPLEX FACTOR 2, MITOCHONDRIAL"/>
    <property type="match status" value="1"/>
</dbReference>
<organism evidence="8 9">
    <name type="scientific">Monascus purpureus</name>
    <name type="common">Red mold</name>
    <name type="synonym">Monascus anka</name>
    <dbReference type="NCBI Taxonomy" id="5098"/>
    <lineage>
        <taxon>Eukaryota</taxon>
        <taxon>Fungi</taxon>
        <taxon>Dikarya</taxon>
        <taxon>Ascomycota</taxon>
        <taxon>Pezizomycotina</taxon>
        <taxon>Eurotiomycetes</taxon>
        <taxon>Eurotiomycetidae</taxon>
        <taxon>Eurotiales</taxon>
        <taxon>Aspergillaceae</taxon>
        <taxon>Monascus</taxon>
    </lineage>
</organism>
<name>A0A507QYB6_MONPU</name>
<sequence length="293" mass="32716">MKLLTKEEEDAHYRAVVKGGTFGTIVGLIGGTAGVLAASRRYQTIRSLTLPMKSFLATSSATFVGIVSADHASRTFEIERSKEQLWLGDVEERRRREELARMSTKDRIFDFLHREKYKIVGVTWIASMVGSFWLVSRNPYLSGSQKIVQARVYAQGLTVAVLVASAGFEIADQKRGKGILDAANKAKEAARQKGEAVTDYSSTSLTTTPAVRDENADLWKDMVAAEEQRLKSKHKSLYEEHHGQSNSEDERKAHQHQDVTGPEQPEEKGHIKLEKDLVAQKAQEEKEGTKNNK</sequence>
<keyword evidence="9" id="KW-1185">Reference proteome</keyword>
<evidence type="ECO:0000256" key="4">
    <source>
        <dbReference type="ARBA" id="ARBA00023136"/>
    </source>
</evidence>
<dbReference type="InterPro" id="IPR040153">
    <property type="entry name" value="Rcf2"/>
</dbReference>
<evidence type="ECO:0000259" key="7">
    <source>
        <dbReference type="PROSITE" id="PS51503"/>
    </source>
</evidence>
<feature type="transmembrane region" description="Helical" evidence="6">
    <location>
        <begin position="20"/>
        <end position="38"/>
    </location>
</feature>
<evidence type="ECO:0000256" key="2">
    <source>
        <dbReference type="ARBA" id="ARBA00022692"/>
    </source>
</evidence>
<evidence type="ECO:0000313" key="8">
    <source>
        <dbReference type="EMBL" id="TQB73003.1"/>
    </source>
</evidence>
<evidence type="ECO:0000256" key="5">
    <source>
        <dbReference type="SAM" id="MobiDB-lite"/>
    </source>
</evidence>
<keyword evidence="2 6" id="KW-0812">Transmembrane</keyword>
<dbReference type="Proteomes" id="UP000319663">
    <property type="component" value="Unassembled WGS sequence"/>
</dbReference>
<dbReference type="AlphaFoldDB" id="A0A507QYB6"/>
<dbReference type="GO" id="GO:0005739">
    <property type="term" value="C:mitochondrion"/>
    <property type="evidence" value="ECO:0007669"/>
    <property type="project" value="UniProtKB-SubCell"/>
</dbReference>
<dbReference type="PANTHER" id="PTHR28018">
    <property type="entry name" value="RESPIRATORY SUPERCOMPLEX FACTOR 2, MITOCHONDRIAL"/>
    <property type="match status" value="1"/>
</dbReference>
<evidence type="ECO:0000313" key="9">
    <source>
        <dbReference type="Proteomes" id="UP000319663"/>
    </source>
</evidence>